<proteinExistence type="predicted"/>
<gene>
    <name evidence="1" type="ORF">H6H03_25395</name>
</gene>
<evidence type="ECO:0000313" key="2">
    <source>
        <dbReference type="Proteomes" id="UP000637383"/>
    </source>
</evidence>
<name>A0ABR8KCC1_9NOSO</name>
<keyword evidence="2" id="KW-1185">Reference proteome</keyword>
<evidence type="ECO:0000313" key="1">
    <source>
        <dbReference type="EMBL" id="MBD2737180.1"/>
    </source>
</evidence>
<dbReference type="EMBL" id="JACJTU010000028">
    <property type="protein sequence ID" value="MBD2737180.1"/>
    <property type="molecule type" value="Genomic_DNA"/>
</dbReference>
<comment type="caution">
    <text evidence="1">The sequence shown here is derived from an EMBL/GenBank/DDBJ whole genome shotgun (WGS) entry which is preliminary data.</text>
</comment>
<dbReference type="Proteomes" id="UP000637383">
    <property type="component" value="Unassembled WGS sequence"/>
</dbReference>
<reference evidence="1 2" key="1">
    <citation type="journal article" date="2020" name="ISME J.">
        <title>Comparative genomics reveals insights into cyanobacterial evolution and habitat adaptation.</title>
        <authorList>
            <person name="Chen M.Y."/>
            <person name="Teng W.K."/>
            <person name="Zhao L."/>
            <person name="Hu C.X."/>
            <person name="Zhou Y.K."/>
            <person name="Han B.P."/>
            <person name="Song L.R."/>
            <person name="Shu W.S."/>
        </authorList>
    </citation>
    <scope>NUCLEOTIDE SEQUENCE [LARGE SCALE GENOMIC DNA]</scope>
    <source>
        <strain evidence="1 2">FACHB-159</strain>
    </source>
</reference>
<protein>
    <submittedName>
        <fullName evidence="1">Uncharacterized protein</fullName>
    </submittedName>
</protein>
<organism evidence="1 2">
    <name type="scientific">Nostoc paludosum FACHB-159</name>
    <dbReference type="NCBI Taxonomy" id="2692908"/>
    <lineage>
        <taxon>Bacteria</taxon>
        <taxon>Bacillati</taxon>
        <taxon>Cyanobacteriota</taxon>
        <taxon>Cyanophyceae</taxon>
        <taxon>Nostocales</taxon>
        <taxon>Nostocaceae</taxon>
        <taxon>Nostoc</taxon>
    </lineage>
</organism>
<accession>A0ABR8KCC1</accession>
<sequence>MSLHLDLLKFKNQLFSTLTLERLCATPVASLLYETLRANETLREQVGHCPPNALAPLRVSKAGRSPLNSYSQSATPKNLFAMELEKIVAEQLNF</sequence>